<evidence type="ECO:0000313" key="3">
    <source>
        <dbReference type="Proteomes" id="UP001221142"/>
    </source>
</evidence>
<gene>
    <name evidence="2" type="ORF">FB45DRAFT_1063754</name>
</gene>
<name>A0AAD7BD74_9AGAR</name>
<evidence type="ECO:0000313" key="2">
    <source>
        <dbReference type="EMBL" id="KAJ7617253.1"/>
    </source>
</evidence>
<comment type="caution">
    <text evidence="2">The sequence shown here is derived from an EMBL/GenBank/DDBJ whole genome shotgun (WGS) entry which is preliminary data.</text>
</comment>
<accession>A0AAD7BD74</accession>
<feature type="domain" description="DUF6593" evidence="1">
    <location>
        <begin position="10"/>
        <end position="168"/>
    </location>
</feature>
<dbReference type="Pfam" id="PF20236">
    <property type="entry name" value="DUF6593"/>
    <property type="match status" value="1"/>
</dbReference>
<sequence length="191" mass="21201">MPSFVFQKGSLLNTKIRLSSTSDEYEIHTRLPGSSTQLFRLDSESKSEAEAAHRTPVASINRNMFLPDTVSFSGKTERISKWFKQGTLDGSPASILHLSDSESPTFLADHDEYNLALFLPDKKTILAHWQPPRSESPHELILVISPDVDAKNYIEILLAFLYQTEKLRARTTPIDMTTARSAGVGSGIGAH</sequence>
<organism evidence="2 3">
    <name type="scientific">Roridomyces roridus</name>
    <dbReference type="NCBI Taxonomy" id="1738132"/>
    <lineage>
        <taxon>Eukaryota</taxon>
        <taxon>Fungi</taxon>
        <taxon>Dikarya</taxon>
        <taxon>Basidiomycota</taxon>
        <taxon>Agaricomycotina</taxon>
        <taxon>Agaricomycetes</taxon>
        <taxon>Agaricomycetidae</taxon>
        <taxon>Agaricales</taxon>
        <taxon>Marasmiineae</taxon>
        <taxon>Mycenaceae</taxon>
        <taxon>Roridomyces</taxon>
    </lineage>
</organism>
<dbReference type="AlphaFoldDB" id="A0AAD7BD74"/>
<proteinExistence type="predicted"/>
<dbReference type="EMBL" id="JARKIF010000021">
    <property type="protein sequence ID" value="KAJ7617253.1"/>
    <property type="molecule type" value="Genomic_DNA"/>
</dbReference>
<evidence type="ECO:0000259" key="1">
    <source>
        <dbReference type="Pfam" id="PF20236"/>
    </source>
</evidence>
<reference evidence="2" key="1">
    <citation type="submission" date="2023-03" db="EMBL/GenBank/DDBJ databases">
        <title>Massive genome expansion in bonnet fungi (Mycena s.s.) driven by repeated elements and novel gene families across ecological guilds.</title>
        <authorList>
            <consortium name="Lawrence Berkeley National Laboratory"/>
            <person name="Harder C.B."/>
            <person name="Miyauchi S."/>
            <person name="Viragh M."/>
            <person name="Kuo A."/>
            <person name="Thoen E."/>
            <person name="Andreopoulos B."/>
            <person name="Lu D."/>
            <person name="Skrede I."/>
            <person name="Drula E."/>
            <person name="Henrissat B."/>
            <person name="Morin E."/>
            <person name="Kohler A."/>
            <person name="Barry K."/>
            <person name="LaButti K."/>
            <person name="Morin E."/>
            <person name="Salamov A."/>
            <person name="Lipzen A."/>
            <person name="Mereny Z."/>
            <person name="Hegedus B."/>
            <person name="Baldrian P."/>
            <person name="Stursova M."/>
            <person name="Weitz H."/>
            <person name="Taylor A."/>
            <person name="Grigoriev I.V."/>
            <person name="Nagy L.G."/>
            <person name="Martin F."/>
            <person name="Kauserud H."/>
        </authorList>
    </citation>
    <scope>NUCLEOTIDE SEQUENCE</scope>
    <source>
        <strain evidence="2">9284</strain>
    </source>
</reference>
<keyword evidence="3" id="KW-1185">Reference proteome</keyword>
<dbReference type="InterPro" id="IPR046528">
    <property type="entry name" value="DUF6593"/>
</dbReference>
<dbReference type="Proteomes" id="UP001221142">
    <property type="component" value="Unassembled WGS sequence"/>
</dbReference>
<protein>
    <recommendedName>
        <fullName evidence="1">DUF6593 domain-containing protein</fullName>
    </recommendedName>
</protein>